<dbReference type="Proteomes" id="UP001060336">
    <property type="component" value="Chromosome"/>
</dbReference>
<evidence type="ECO:0000313" key="3">
    <source>
        <dbReference type="EMBL" id="UUX49363.1"/>
    </source>
</evidence>
<dbReference type="SUPFAM" id="SSF75304">
    <property type="entry name" value="Amidase signature (AS) enzymes"/>
    <property type="match status" value="1"/>
</dbReference>
<protein>
    <submittedName>
        <fullName evidence="3">Amidase</fullName>
    </submittedName>
</protein>
<dbReference type="PROSITE" id="PS00571">
    <property type="entry name" value="AMIDASES"/>
    <property type="match status" value="1"/>
</dbReference>
<reference evidence="3" key="1">
    <citation type="submission" date="2022-08" db="EMBL/GenBank/DDBJ databases">
        <title>Nisaea acidiphila sp. nov., isolated from a marine algal debris and emended description of the genus Nisaea Urios et al. 2008.</title>
        <authorList>
            <person name="Kwon K."/>
        </authorList>
    </citation>
    <scope>NUCLEOTIDE SEQUENCE</scope>
    <source>
        <strain evidence="3">MEBiC11861</strain>
    </source>
</reference>
<dbReference type="PANTHER" id="PTHR11895">
    <property type="entry name" value="TRANSAMIDASE"/>
    <property type="match status" value="1"/>
</dbReference>
<dbReference type="EMBL" id="CP102480">
    <property type="protein sequence ID" value="UUX49363.1"/>
    <property type="molecule type" value="Genomic_DNA"/>
</dbReference>
<evidence type="ECO:0000259" key="2">
    <source>
        <dbReference type="Pfam" id="PF01425"/>
    </source>
</evidence>
<dbReference type="PANTHER" id="PTHR11895:SF7">
    <property type="entry name" value="GLUTAMYL-TRNA(GLN) AMIDOTRANSFERASE SUBUNIT A, MITOCHONDRIAL"/>
    <property type="match status" value="1"/>
</dbReference>
<dbReference type="AlphaFoldDB" id="A0A9J7AP06"/>
<gene>
    <name evidence="3" type="ORF">NUH88_18425</name>
</gene>
<dbReference type="Pfam" id="PF01425">
    <property type="entry name" value="Amidase"/>
    <property type="match status" value="1"/>
</dbReference>
<accession>A0A9J7AP06</accession>
<name>A0A9J7AP06_9PROT</name>
<dbReference type="KEGG" id="naci:NUH88_18425"/>
<dbReference type="InterPro" id="IPR020556">
    <property type="entry name" value="Amidase_CS"/>
</dbReference>
<dbReference type="GO" id="GO:0003824">
    <property type="term" value="F:catalytic activity"/>
    <property type="evidence" value="ECO:0007669"/>
    <property type="project" value="InterPro"/>
</dbReference>
<evidence type="ECO:0000256" key="1">
    <source>
        <dbReference type="ARBA" id="ARBA00009199"/>
    </source>
</evidence>
<comment type="similarity">
    <text evidence="1">Belongs to the amidase family.</text>
</comment>
<evidence type="ECO:0000313" key="4">
    <source>
        <dbReference type="Proteomes" id="UP001060336"/>
    </source>
</evidence>
<dbReference type="Gene3D" id="3.90.1300.10">
    <property type="entry name" value="Amidase signature (AS) domain"/>
    <property type="match status" value="1"/>
</dbReference>
<organism evidence="3 4">
    <name type="scientific">Nisaea acidiphila</name>
    <dbReference type="NCBI Taxonomy" id="1862145"/>
    <lineage>
        <taxon>Bacteria</taxon>
        <taxon>Pseudomonadati</taxon>
        <taxon>Pseudomonadota</taxon>
        <taxon>Alphaproteobacteria</taxon>
        <taxon>Rhodospirillales</taxon>
        <taxon>Thalassobaculaceae</taxon>
        <taxon>Nisaea</taxon>
    </lineage>
</organism>
<feature type="domain" description="Amidase" evidence="2">
    <location>
        <begin position="33"/>
        <end position="453"/>
    </location>
</feature>
<proteinExistence type="inferred from homology"/>
<dbReference type="NCBIfam" id="NF005687">
    <property type="entry name" value="PRK07487.1"/>
    <property type="match status" value="1"/>
</dbReference>
<dbReference type="InterPro" id="IPR023631">
    <property type="entry name" value="Amidase_dom"/>
</dbReference>
<dbReference type="InterPro" id="IPR036928">
    <property type="entry name" value="AS_sf"/>
</dbReference>
<dbReference type="RefSeq" id="WP_257767958.1">
    <property type="nucleotide sequence ID" value="NZ_CP102480.1"/>
</dbReference>
<dbReference type="InterPro" id="IPR000120">
    <property type="entry name" value="Amidase"/>
</dbReference>
<sequence length="479" mass="51714">MTSENRTTTPLWQWSAVELSGAIRDGRVSAADAVASAVGRIKAENGHINAIVVDQTDAALEQAASYDAILKKDGPIGPLHGVPVAIKINVDQEGTANSNGVTAFKDLIAPGDAPVVSNLKKAGAIIVGRSNTPEFSFRATTVNELHGRTFNPWDDNHSPGGSSGGASAAVAAGFCPIAHGNDIGGSLRFPAYQTGAVTVKPGQGRVPAYNPSGKEERSLLAQLMSVQGIIAREVRDVRLATRVLMQPDPHDPLQVPVPFDGPPVDQPIKVAFCRETNGYNIHPAIVSALEGAAAELEKAGYVVEEAAPRMIREAAAEALPALYADCEIFLGEAIKKYGSADIQKVFGYYFENYPPTDAEGLLRAMSRRTRYLRAWNLFLEEYPLVLTPFMMRPGFTWNEDADSSAGTRDIFDSSVYSWMINFLGLPAAIAPAGYHEDLPLSVQIIGRRFREDLALDAAEVLERANGIQIHELWRRKGLR</sequence>
<keyword evidence="4" id="KW-1185">Reference proteome</keyword>